<dbReference type="AlphaFoldDB" id="X6LLT4"/>
<feature type="compositionally biased region" description="Polar residues" evidence="12">
    <location>
        <begin position="23"/>
        <end position="38"/>
    </location>
</feature>
<feature type="signal peptide" evidence="13">
    <location>
        <begin position="1"/>
        <end position="22"/>
    </location>
</feature>
<feature type="chain" id="PRO_5004974830" description="Dynein axonemal intermediate chain 4" evidence="13">
    <location>
        <begin position="23"/>
        <end position="732"/>
    </location>
</feature>
<dbReference type="PANTHER" id="PTHR12442">
    <property type="entry name" value="DYNEIN INTERMEDIATE CHAIN"/>
    <property type="match status" value="1"/>
</dbReference>
<keyword evidence="6" id="KW-0969">Cilium</keyword>
<evidence type="ECO:0000256" key="6">
    <source>
        <dbReference type="ARBA" id="ARBA00023069"/>
    </source>
</evidence>
<evidence type="ECO:0000256" key="5">
    <source>
        <dbReference type="ARBA" id="ARBA00022846"/>
    </source>
</evidence>
<evidence type="ECO:0000256" key="11">
    <source>
        <dbReference type="ARBA" id="ARBA00041557"/>
    </source>
</evidence>
<evidence type="ECO:0000256" key="2">
    <source>
        <dbReference type="ARBA" id="ARBA00022490"/>
    </source>
</evidence>
<dbReference type="Pfam" id="PF00400">
    <property type="entry name" value="WD40"/>
    <property type="match status" value="2"/>
</dbReference>
<dbReference type="GO" id="GO:0045504">
    <property type="term" value="F:dynein heavy chain binding"/>
    <property type="evidence" value="ECO:0007669"/>
    <property type="project" value="TreeGrafter"/>
</dbReference>
<dbReference type="InterPro" id="IPR050687">
    <property type="entry name" value="Dynein_IC"/>
</dbReference>
<dbReference type="EMBL" id="ASPP01036675">
    <property type="protein sequence ID" value="ETO02107.1"/>
    <property type="molecule type" value="Genomic_DNA"/>
</dbReference>
<dbReference type="GO" id="GO:0120293">
    <property type="term" value="C:dynein axonemal particle"/>
    <property type="evidence" value="ECO:0007669"/>
    <property type="project" value="UniProtKB-SubCell"/>
</dbReference>
<dbReference type="Proteomes" id="UP000023152">
    <property type="component" value="Unassembled WGS sequence"/>
</dbReference>
<dbReference type="InterPro" id="IPR015943">
    <property type="entry name" value="WD40/YVTN_repeat-like_dom_sf"/>
</dbReference>
<dbReference type="GO" id="GO:0005858">
    <property type="term" value="C:axonemal dynein complex"/>
    <property type="evidence" value="ECO:0007669"/>
    <property type="project" value="TreeGrafter"/>
</dbReference>
<name>X6LLT4_RETFI</name>
<evidence type="ECO:0000256" key="10">
    <source>
        <dbReference type="ARBA" id="ARBA00040002"/>
    </source>
</evidence>
<evidence type="ECO:0000313" key="15">
    <source>
        <dbReference type="Proteomes" id="UP000023152"/>
    </source>
</evidence>
<evidence type="ECO:0000256" key="4">
    <source>
        <dbReference type="ARBA" id="ARBA00022737"/>
    </source>
</evidence>
<keyword evidence="5" id="KW-0282">Flagellum</keyword>
<keyword evidence="3" id="KW-0853">WD repeat</keyword>
<evidence type="ECO:0000256" key="12">
    <source>
        <dbReference type="SAM" id="MobiDB-lite"/>
    </source>
</evidence>
<comment type="caution">
    <text evidence="14">The sequence shown here is derived from an EMBL/GenBank/DDBJ whole genome shotgun (WGS) entry which is preliminary data.</text>
</comment>
<accession>X6LLT4</accession>
<dbReference type="InterPro" id="IPR036322">
    <property type="entry name" value="WD40_repeat_dom_sf"/>
</dbReference>
<feature type="compositionally biased region" description="Polar residues" evidence="12">
    <location>
        <begin position="306"/>
        <end position="317"/>
    </location>
</feature>
<keyword evidence="8" id="KW-0966">Cell projection</keyword>
<keyword evidence="2" id="KW-0963">Cytoplasm</keyword>
<dbReference type="SMART" id="SM00320">
    <property type="entry name" value="WD40"/>
    <property type="match status" value="4"/>
</dbReference>
<dbReference type="SUPFAM" id="SSF50978">
    <property type="entry name" value="WD40 repeat-like"/>
    <property type="match status" value="1"/>
</dbReference>
<evidence type="ECO:0000256" key="13">
    <source>
        <dbReference type="SAM" id="SignalP"/>
    </source>
</evidence>
<dbReference type="InterPro" id="IPR001680">
    <property type="entry name" value="WD40_rpt"/>
</dbReference>
<organism evidence="14 15">
    <name type="scientific">Reticulomyxa filosa</name>
    <dbReference type="NCBI Taxonomy" id="46433"/>
    <lineage>
        <taxon>Eukaryota</taxon>
        <taxon>Sar</taxon>
        <taxon>Rhizaria</taxon>
        <taxon>Retaria</taxon>
        <taxon>Foraminifera</taxon>
        <taxon>Monothalamids</taxon>
        <taxon>Reticulomyxidae</taxon>
        <taxon>Reticulomyxa</taxon>
    </lineage>
</organism>
<evidence type="ECO:0000256" key="9">
    <source>
        <dbReference type="ARBA" id="ARBA00024190"/>
    </source>
</evidence>
<gene>
    <name evidence="14" type="ORF">RFI_35323</name>
</gene>
<reference evidence="14 15" key="1">
    <citation type="journal article" date="2013" name="Curr. Biol.">
        <title>The Genome of the Foraminiferan Reticulomyxa filosa.</title>
        <authorList>
            <person name="Glockner G."/>
            <person name="Hulsmann N."/>
            <person name="Schleicher M."/>
            <person name="Noegel A.A."/>
            <person name="Eichinger L."/>
            <person name="Gallinger C."/>
            <person name="Pawlowski J."/>
            <person name="Sierra R."/>
            <person name="Euteneuer U."/>
            <person name="Pillet L."/>
            <person name="Moustafa A."/>
            <person name="Platzer M."/>
            <person name="Groth M."/>
            <person name="Szafranski K."/>
            <person name="Schliwa M."/>
        </authorList>
    </citation>
    <scope>NUCLEOTIDE SEQUENCE [LARGE SCALE GENOMIC DNA]</scope>
</reference>
<feature type="region of interest" description="Disordered" evidence="12">
    <location>
        <begin position="540"/>
        <end position="563"/>
    </location>
</feature>
<keyword evidence="15" id="KW-1185">Reference proteome</keyword>
<proteinExistence type="predicted"/>
<evidence type="ECO:0000313" key="14">
    <source>
        <dbReference type="EMBL" id="ETO02107.1"/>
    </source>
</evidence>
<keyword evidence="13" id="KW-0732">Signal</keyword>
<sequence>MFFDNAIVVYIIFCLYSESAENNNQPEVEQSKNITNEQNNDKRDVPKLELANTKSLPSTADNTHSFVGHISFFFYLEIKSGKLKEKDDKVDEEMIVNNDNQTKPEKSKEEKPSEREVVEETQRPSDIDTRPSQEHKDDTNSEGTVLPHLRKLFTFATAKTNNLPCSAIDINPGNKNNITYKKKDLIVAGYGSTSFGNTDQGKIMFWTLKNPYNPERIYECGSSVCSLNFSTSHPSLLAVGLFDGNVCVYDLRMSEKSRDAPLVHSELGSCKHSTPVWNVLWEKPIESRLSNLASGYATPHSDKNKNGSNFDYDSSNSSKLHQRQKLFSISSDGLVKQWSMKKGFYSQNIMTLKRIPNLASLQGSVLDNTIRSCRGSGMCFDFPNGPTNTQYYVGTEDGIVHKQTNNNHISNFNKYLTCSPFDSDKFLTCSNDWTIKIWNEHLNTPCLDLCPGSQSIIDVCWSPFDSCVFASSSQGGKIQVWDIHQSKKDPIITHLLTSSNTPSTSSQHVDSNDPKSNKNGVENMAINENKANTECITTHYKDSDKQLNSNNDSDKPSGEINDISKNTTKIEKVNLTDKSKKKSTPSRTNTKLEANVIRFTTTSQVLLAKIDLLLFKLLVKPNDLLNYLNFNEKIEIIKTVILKFILRFLVFDIVERIFIGRKAKTINNKVTALPRTIKEKYLEWNSVNSEILEQQEKNNIVVKENINNINDNKRKTMYNIMYVNKQKQNTRS</sequence>
<dbReference type="OrthoDB" id="10259804at2759"/>
<feature type="region of interest" description="Disordered" evidence="12">
    <location>
        <begin position="94"/>
        <end position="143"/>
    </location>
</feature>
<keyword evidence="4" id="KW-0677">Repeat</keyword>
<protein>
    <recommendedName>
        <fullName evidence="10">Dynein axonemal intermediate chain 4</fullName>
    </recommendedName>
    <alternativeName>
        <fullName evidence="11">WD repeat-containing protein 78</fullName>
    </alternativeName>
</protein>
<feature type="region of interest" description="Disordered" evidence="12">
    <location>
        <begin position="23"/>
        <end position="45"/>
    </location>
</feature>
<evidence type="ECO:0000256" key="1">
    <source>
        <dbReference type="ARBA" id="ARBA00004611"/>
    </source>
</evidence>
<keyword evidence="7" id="KW-0206">Cytoskeleton</keyword>
<feature type="region of interest" description="Disordered" evidence="12">
    <location>
        <begin position="495"/>
        <end position="521"/>
    </location>
</feature>
<evidence type="ECO:0000256" key="3">
    <source>
        <dbReference type="ARBA" id="ARBA00022574"/>
    </source>
</evidence>
<evidence type="ECO:0000256" key="8">
    <source>
        <dbReference type="ARBA" id="ARBA00023273"/>
    </source>
</evidence>
<evidence type="ECO:0000256" key="7">
    <source>
        <dbReference type="ARBA" id="ARBA00023212"/>
    </source>
</evidence>
<feature type="region of interest" description="Disordered" evidence="12">
    <location>
        <begin position="296"/>
        <end position="317"/>
    </location>
</feature>
<dbReference type="Gene3D" id="2.130.10.10">
    <property type="entry name" value="YVTN repeat-like/Quinoprotein amine dehydrogenase"/>
    <property type="match status" value="1"/>
</dbReference>
<feature type="compositionally biased region" description="Basic and acidic residues" evidence="12">
    <location>
        <begin position="102"/>
        <end position="139"/>
    </location>
</feature>
<dbReference type="GO" id="GO:0003341">
    <property type="term" value="P:cilium movement"/>
    <property type="evidence" value="ECO:0007669"/>
    <property type="project" value="TreeGrafter"/>
</dbReference>
<feature type="compositionally biased region" description="Low complexity" evidence="12">
    <location>
        <begin position="497"/>
        <end position="506"/>
    </location>
</feature>
<comment type="subcellular location">
    <subcellularLocation>
        <location evidence="1">Cytoplasm</location>
        <location evidence="1">Cytoskeleton</location>
        <location evidence="1">Flagellum axoneme</location>
    </subcellularLocation>
    <subcellularLocation>
        <location evidence="9">Dynein axonemal particle</location>
    </subcellularLocation>
</comment>
<dbReference type="PANTHER" id="PTHR12442:SF12">
    <property type="entry name" value="DYNEIN AXONEMAL INTERMEDIATE CHAIN 4"/>
    <property type="match status" value="1"/>
</dbReference>
<dbReference type="GO" id="GO:0045503">
    <property type="term" value="F:dynein light chain binding"/>
    <property type="evidence" value="ECO:0007669"/>
    <property type="project" value="TreeGrafter"/>
</dbReference>